<organism evidence="6 7">
    <name type="scientific">Corchorus olitorius</name>
    <dbReference type="NCBI Taxonomy" id="93759"/>
    <lineage>
        <taxon>Eukaryota</taxon>
        <taxon>Viridiplantae</taxon>
        <taxon>Streptophyta</taxon>
        <taxon>Embryophyta</taxon>
        <taxon>Tracheophyta</taxon>
        <taxon>Spermatophyta</taxon>
        <taxon>Magnoliopsida</taxon>
        <taxon>eudicotyledons</taxon>
        <taxon>Gunneridae</taxon>
        <taxon>Pentapetalae</taxon>
        <taxon>rosids</taxon>
        <taxon>malvids</taxon>
        <taxon>Malvales</taxon>
        <taxon>Malvaceae</taxon>
        <taxon>Grewioideae</taxon>
        <taxon>Apeibeae</taxon>
        <taxon>Corchorus</taxon>
    </lineage>
</organism>
<feature type="domain" description="RRM" evidence="5">
    <location>
        <begin position="127"/>
        <end position="204"/>
    </location>
</feature>
<dbReference type="FunFam" id="3.30.70.330:FF:000040">
    <property type="entry name" value="Heterogeneous nuclear ribonucleoprotein A2/B1"/>
    <property type="match status" value="1"/>
</dbReference>
<name>A0A1R3HKE8_9ROSI</name>
<evidence type="ECO:0000256" key="4">
    <source>
        <dbReference type="SAM" id="MobiDB-lite"/>
    </source>
</evidence>
<evidence type="ECO:0000256" key="1">
    <source>
        <dbReference type="ARBA" id="ARBA00022737"/>
    </source>
</evidence>
<proteinExistence type="predicted"/>
<dbReference type="OrthoDB" id="1875751at2759"/>
<reference evidence="7" key="1">
    <citation type="submission" date="2013-09" db="EMBL/GenBank/DDBJ databases">
        <title>Corchorus olitorius genome sequencing.</title>
        <authorList>
            <person name="Alam M."/>
            <person name="Haque M.S."/>
            <person name="Islam M.S."/>
            <person name="Emdad E.M."/>
            <person name="Islam M.M."/>
            <person name="Ahmed B."/>
            <person name="Halim A."/>
            <person name="Hossen Q.M.M."/>
            <person name="Hossain M.Z."/>
            <person name="Ahmed R."/>
            <person name="Khan M.M."/>
            <person name="Islam R."/>
            <person name="Rashid M.M."/>
            <person name="Khan S.A."/>
            <person name="Rahman M.S."/>
            <person name="Alam M."/>
            <person name="Yahiya A.S."/>
            <person name="Khan M.S."/>
            <person name="Azam M.S."/>
            <person name="Haque T."/>
            <person name="Lashkar M.Z.H."/>
            <person name="Akhand A.I."/>
            <person name="Morshed G."/>
            <person name="Roy S."/>
            <person name="Uddin K.S."/>
            <person name="Rabeya T."/>
            <person name="Hossain A.S."/>
            <person name="Chowdhury A."/>
            <person name="Snigdha A.R."/>
            <person name="Mortoza M.S."/>
            <person name="Matin S.A."/>
            <person name="Hoque S.M.E."/>
            <person name="Islam M.K."/>
            <person name="Roy D.K."/>
            <person name="Haider R."/>
            <person name="Moosa M.M."/>
            <person name="Elias S.M."/>
            <person name="Hasan A.M."/>
            <person name="Jahan S."/>
            <person name="Shafiuddin M."/>
            <person name="Mahmood N."/>
            <person name="Shommy N.S."/>
        </authorList>
    </citation>
    <scope>NUCLEOTIDE SEQUENCE [LARGE SCALE GENOMIC DNA]</scope>
    <source>
        <strain evidence="7">cv. O-4</strain>
    </source>
</reference>
<evidence type="ECO:0000259" key="5">
    <source>
        <dbReference type="PROSITE" id="PS50102"/>
    </source>
</evidence>
<dbReference type="Proteomes" id="UP000187203">
    <property type="component" value="Unassembled WGS sequence"/>
</dbReference>
<dbReference type="PANTHER" id="PTHR48032">
    <property type="entry name" value="RNA-BINDING PROTEIN MUSASHI HOMOLOG RBP6"/>
    <property type="match status" value="1"/>
</dbReference>
<sequence>MAFEPGKLFVGGISRETTDQVLREHFIKYGAVMSAVVAKDRITKSPRGFGFVVFAYPSYADKALQETHVILGRTVEVKKAIPRSEHHHNRLQLYVEQLNSNPNHQPSNGFSGNDIEAADNNNQFRTSKIFVGGLHPTVTDEVFRKYFERFGTITDVVVMHDSSTNRPRGFGFVTFESEETVENVMQKNFHELNGKFVEVKRAVPKEGVNRMKPRFGGVSYYNGVQPAEYSSNSHGYGMFPSYPPLLGYSNVARYICGTGVYGSGYPTVGYGGIGYGITPVTPTARGTFYSPVILGARVCPLPYSSASIYSMYMNGGAGRLGTGYYGNGILGTGVDGKLNQVLGGFGDLAANAVPTQIEGVNSDSNSLGLKERSGAASSEQDQKVVDGQHKPLPMAASR</sequence>
<evidence type="ECO:0000313" key="6">
    <source>
        <dbReference type="EMBL" id="OMO70869.1"/>
    </source>
</evidence>
<dbReference type="PANTHER" id="PTHR48032:SF12">
    <property type="entry name" value="RRM DOMAIN-CONTAINING PROTEIN"/>
    <property type="match status" value="1"/>
</dbReference>
<dbReference type="InterPro" id="IPR035979">
    <property type="entry name" value="RBD_domain_sf"/>
</dbReference>
<keyword evidence="1" id="KW-0677">Repeat</keyword>
<protein>
    <recommendedName>
        <fullName evidence="5">RRM domain-containing protein</fullName>
    </recommendedName>
</protein>
<feature type="compositionally biased region" description="Basic and acidic residues" evidence="4">
    <location>
        <begin position="380"/>
        <end position="389"/>
    </location>
</feature>
<dbReference type="InterPro" id="IPR000504">
    <property type="entry name" value="RRM_dom"/>
</dbReference>
<dbReference type="PROSITE" id="PS50102">
    <property type="entry name" value="RRM"/>
    <property type="match status" value="2"/>
</dbReference>
<dbReference type="SMART" id="SM00360">
    <property type="entry name" value="RRM"/>
    <property type="match status" value="2"/>
</dbReference>
<dbReference type="AlphaFoldDB" id="A0A1R3HKE8"/>
<dbReference type="EMBL" id="AWUE01019944">
    <property type="protein sequence ID" value="OMO70869.1"/>
    <property type="molecule type" value="Genomic_DNA"/>
</dbReference>
<feature type="region of interest" description="Disordered" evidence="4">
    <location>
        <begin position="361"/>
        <end position="398"/>
    </location>
</feature>
<dbReference type="CDD" id="cd12330">
    <property type="entry name" value="RRM2_Hrp1p"/>
    <property type="match status" value="1"/>
</dbReference>
<dbReference type="Gene3D" id="3.30.70.330">
    <property type="match status" value="2"/>
</dbReference>
<gene>
    <name evidence="6" type="ORF">COLO4_28457</name>
</gene>
<evidence type="ECO:0000313" key="7">
    <source>
        <dbReference type="Proteomes" id="UP000187203"/>
    </source>
</evidence>
<dbReference type="Pfam" id="PF00076">
    <property type="entry name" value="RRM_1"/>
    <property type="match status" value="2"/>
</dbReference>
<evidence type="ECO:0000256" key="3">
    <source>
        <dbReference type="PROSITE-ProRule" id="PRU00176"/>
    </source>
</evidence>
<comment type="caution">
    <text evidence="6">The sequence shown here is derived from an EMBL/GenBank/DDBJ whole genome shotgun (WGS) entry which is preliminary data.</text>
</comment>
<keyword evidence="2 3" id="KW-0694">RNA-binding</keyword>
<dbReference type="SUPFAM" id="SSF54928">
    <property type="entry name" value="RNA-binding domain, RBD"/>
    <property type="match status" value="2"/>
</dbReference>
<evidence type="ECO:0000256" key="2">
    <source>
        <dbReference type="ARBA" id="ARBA00022884"/>
    </source>
</evidence>
<dbReference type="InterPro" id="IPR012677">
    <property type="entry name" value="Nucleotide-bd_a/b_plait_sf"/>
</dbReference>
<dbReference type="GO" id="GO:0006417">
    <property type="term" value="P:regulation of translation"/>
    <property type="evidence" value="ECO:0007669"/>
    <property type="project" value="TreeGrafter"/>
</dbReference>
<dbReference type="GO" id="GO:0003729">
    <property type="term" value="F:mRNA binding"/>
    <property type="evidence" value="ECO:0007669"/>
    <property type="project" value="TreeGrafter"/>
</dbReference>
<feature type="domain" description="RRM" evidence="5">
    <location>
        <begin position="6"/>
        <end position="82"/>
    </location>
</feature>
<accession>A0A1R3HKE8</accession>
<keyword evidence="7" id="KW-1185">Reference proteome</keyword>
<dbReference type="STRING" id="93759.A0A1R3HKE8"/>